<dbReference type="SUPFAM" id="SSF53383">
    <property type="entry name" value="PLP-dependent transferases"/>
    <property type="match status" value="1"/>
</dbReference>
<evidence type="ECO:0000259" key="2">
    <source>
        <dbReference type="Pfam" id="PF00266"/>
    </source>
</evidence>
<accession>A0AAD7GF63</accession>
<reference evidence="3" key="1">
    <citation type="submission" date="2023-03" db="EMBL/GenBank/DDBJ databases">
        <title>Massive genome expansion in bonnet fungi (Mycena s.s.) driven by repeated elements and novel gene families across ecological guilds.</title>
        <authorList>
            <consortium name="Lawrence Berkeley National Laboratory"/>
            <person name="Harder C.B."/>
            <person name="Miyauchi S."/>
            <person name="Viragh M."/>
            <person name="Kuo A."/>
            <person name="Thoen E."/>
            <person name="Andreopoulos B."/>
            <person name="Lu D."/>
            <person name="Skrede I."/>
            <person name="Drula E."/>
            <person name="Henrissat B."/>
            <person name="Morin E."/>
            <person name="Kohler A."/>
            <person name="Barry K."/>
            <person name="LaButti K."/>
            <person name="Morin E."/>
            <person name="Salamov A."/>
            <person name="Lipzen A."/>
            <person name="Mereny Z."/>
            <person name="Hegedus B."/>
            <person name="Baldrian P."/>
            <person name="Stursova M."/>
            <person name="Weitz H."/>
            <person name="Taylor A."/>
            <person name="Grigoriev I.V."/>
            <person name="Nagy L.G."/>
            <person name="Martin F."/>
            <person name="Kauserud H."/>
        </authorList>
    </citation>
    <scope>NUCLEOTIDE SEQUENCE</scope>
    <source>
        <strain evidence="3">CBHHK067</strain>
    </source>
</reference>
<keyword evidence="4" id="KW-1185">Reference proteome</keyword>
<dbReference type="InterPro" id="IPR000192">
    <property type="entry name" value="Aminotrans_V_dom"/>
</dbReference>
<dbReference type="InterPro" id="IPR015422">
    <property type="entry name" value="PyrdxlP-dep_Trfase_small"/>
</dbReference>
<feature type="domain" description="Aminotransferase class V" evidence="2">
    <location>
        <begin position="57"/>
        <end position="270"/>
    </location>
</feature>
<name>A0AAD7GF63_MYCRO</name>
<dbReference type="EMBL" id="JARKIE010000099">
    <property type="protein sequence ID" value="KAJ7686124.1"/>
    <property type="molecule type" value="Genomic_DNA"/>
</dbReference>
<comment type="caution">
    <text evidence="3">The sequence shown here is derived from an EMBL/GenBank/DDBJ whole genome shotgun (WGS) entry which is preliminary data.</text>
</comment>
<gene>
    <name evidence="3" type="ORF">B0H17DRAFT_1072737</name>
</gene>
<proteinExistence type="predicted"/>
<organism evidence="3 4">
    <name type="scientific">Mycena rosella</name>
    <name type="common">Pink bonnet</name>
    <name type="synonym">Agaricus rosellus</name>
    <dbReference type="NCBI Taxonomy" id="1033263"/>
    <lineage>
        <taxon>Eukaryota</taxon>
        <taxon>Fungi</taxon>
        <taxon>Dikarya</taxon>
        <taxon>Basidiomycota</taxon>
        <taxon>Agaricomycotina</taxon>
        <taxon>Agaricomycetes</taxon>
        <taxon>Agaricomycetidae</taxon>
        <taxon>Agaricales</taxon>
        <taxon>Marasmiineae</taxon>
        <taxon>Mycenaceae</taxon>
        <taxon>Mycena</taxon>
    </lineage>
</organism>
<dbReference type="Pfam" id="PF00266">
    <property type="entry name" value="Aminotran_5"/>
    <property type="match status" value="1"/>
</dbReference>
<keyword evidence="3" id="KW-0808">Transferase</keyword>
<dbReference type="PANTHER" id="PTHR43092">
    <property type="entry name" value="L-CYSTEINE DESULFHYDRASE"/>
    <property type="match status" value="1"/>
</dbReference>
<dbReference type="InterPro" id="IPR015421">
    <property type="entry name" value="PyrdxlP-dep_Trfase_major"/>
</dbReference>
<evidence type="ECO:0000256" key="1">
    <source>
        <dbReference type="ARBA" id="ARBA00022898"/>
    </source>
</evidence>
<evidence type="ECO:0000313" key="4">
    <source>
        <dbReference type="Proteomes" id="UP001221757"/>
    </source>
</evidence>
<dbReference type="Proteomes" id="UP001221757">
    <property type="component" value="Unassembled WGS sequence"/>
</dbReference>
<sequence>MPSYAAQAGQSLIFLPPAFMTQLELQGEPPAFGHAMLKYFAFDPNYVNLNHGSYGSLPLPVLAACNKLTMRVESNPDLFVRVEQTELITKCREQIAKFVGAKMHEIVLVRNTSHGINTIMRSFEWNAGDVIVTCSTTYDAMTGLARFLRDGPGHPDISQFVLQWPTSHAAIVAGYRAHLASIPRRPGQKIVAIIDSITSVPGALMPWQTLVQLCKEVGVYSVIDGAHSIGQELNINLRAAGPDFWVSNCHKWLFAKRGCAVMFVAERNQGIVTSSFPTSKVYKSPADRAFPGESFIEQYNWNGTIDFVPPLSITAALEFRAWLGGEGAINGYCHDMAMRGGARLAAFFGTRVMDATGEFTCNMVNVQIPLPPGVEPSEAINTLFNQKLLAPTNRTTKVSAGVFYHGGAWWARCSAQIWTELEDFDLLGSVLAEVCREVVHETQA</sequence>
<dbReference type="AlphaFoldDB" id="A0AAD7GF63"/>
<evidence type="ECO:0000313" key="3">
    <source>
        <dbReference type="EMBL" id="KAJ7686124.1"/>
    </source>
</evidence>
<keyword evidence="1" id="KW-0663">Pyridoxal phosphate</keyword>
<dbReference type="Gene3D" id="3.40.640.10">
    <property type="entry name" value="Type I PLP-dependent aspartate aminotransferase-like (Major domain)"/>
    <property type="match status" value="1"/>
</dbReference>
<dbReference type="PANTHER" id="PTHR43092:SF2">
    <property type="entry name" value="HERCYNYLCYSTEINE SULFOXIDE LYASE"/>
    <property type="match status" value="1"/>
</dbReference>
<dbReference type="InterPro" id="IPR015424">
    <property type="entry name" value="PyrdxlP-dep_Trfase"/>
</dbReference>
<protein>
    <submittedName>
        <fullName evidence="3">Pyridoxal phosphate-dependent transferase</fullName>
    </submittedName>
</protein>
<dbReference type="GO" id="GO:0016740">
    <property type="term" value="F:transferase activity"/>
    <property type="evidence" value="ECO:0007669"/>
    <property type="project" value="UniProtKB-KW"/>
</dbReference>
<dbReference type="Gene3D" id="3.90.1150.10">
    <property type="entry name" value="Aspartate Aminotransferase, domain 1"/>
    <property type="match status" value="1"/>
</dbReference>